<organism evidence="2">
    <name type="scientific">Lygus hesperus</name>
    <name type="common">Western plant bug</name>
    <dbReference type="NCBI Taxonomy" id="30085"/>
    <lineage>
        <taxon>Eukaryota</taxon>
        <taxon>Metazoa</taxon>
        <taxon>Ecdysozoa</taxon>
        <taxon>Arthropoda</taxon>
        <taxon>Hexapoda</taxon>
        <taxon>Insecta</taxon>
        <taxon>Pterygota</taxon>
        <taxon>Neoptera</taxon>
        <taxon>Paraneoptera</taxon>
        <taxon>Hemiptera</taxon>
        <taxon>Heteroptera</taxon>
        <taxon>Panheteroptera</taxon>
        <taxon>Cimicomorpha</taxon>
        <taxon>Miridae</taxon>
        <taxon>Mirini</taxon>
        <taxon>Lygus</taxon>
    </lineage>
</organism>
<reference evidence="2" key="1">
    <citation type="submission" date="2014-09" db="EMBL/GenBank/DDBJ databases">
        <authorList>
            <person name="Magalhaes I.L.F."/>
            <person name="Oliveira U."/>
            <person name="Santos F.R."/>
            <person name="Vidigal T.H.D.A."/>
            <person name="Brescovit A.D."/>
            <person name="Santos A.J."/>
        </authorList>
    </citation>
    <scope>NUCLEOTIDE SEQUENCE</scope>
</reference>
<feature type="compositionally biased region" description="Acidic residues" evidence="1">
    <location>
        <begin position="65"/>
        <end position="80"/>
    </location>
</feature>
<name>A0A0K8SBQ6_LYGHE</name>
<sequence length="183" mass="20491">MFNMFTWGKRKLAIGSDVPDEGTSSKKSRRCEEETRIASNDGSGKLYKRDDRCNRHQAVAHDEFSDSDENEDDRPLEEDQGSCQPHHHSPSNEHPPKYVSSGMNTVETGEVRLDQSSTLECGSRGSTVSKESPCRHFCQSCGKSSTRIRSQISKMCLKSVTSRESRPLIVLRQQTSLLALQAI</sequence>
<protein>
    <submittedName>
        <fullName evidence="2">Uncharacterized protein</fullName>
    </submittedName>
</protein>
<dbReference type="AlphaFoldDB" id="A0A0K8SBQ6"/>
<evidence type="ECO:0000256" key="1">
    <source>
        <dbReference type="SAM" id="MobiDB-lite"/>
    </source>
</evidence>
<evidence type="ECO:0000313" key="2">
    <source>
        <dbReference type="EMBL" id="JAG50742.1"/>
    </source>
</evidence>
<proteinExistence type="predicted"/>
<feature type="region of interest" description="Disordered" evidence="1">
    <location>
        <begin position="1"/>
        <end position="102"/>
    </location>
</feature>
<feature type="compositionally biased region" description="Basic and acidic residues" evidence="1">
    <location>
        <begin position="47"/>
        <end position="64"/>
    </location>
</feature>
<dbReference type="EMBL" id="GBRD01015084">
    <property type="protein sequence ID" value="JAG50742.1"/>
    <property type="molecule type" value="Transcribed_RNA"/>
</dbReference>
<accession>A0A0K8SBQ6</accession>